<dbReference type="EMBL" id="FOMG01000009">
    <property type="protein sequence ID" value="SFC75694.1"/>
    <property type="molecule type" value="Genomic_DNA"/>
</dbReference>
<dbReference type="GO" id="GO:0006310">
    <property type="term" value="P:DNA recombination"/>
    <property type="evidence" value="ECO:0007669"/>
    <property type="project" value="TreeGrafter"/>
</dbReference>
<accession>A0A1I1LRE2</accession>
<proteinExistence type="predicted"/>
<dbReference type="OrthoDB" id="1730086at2"/>
<organism evidence="1 2">
    <name type="scientific">Clostridium uliginosum</name>
    <dbReference type="NCBI Taxonomy" id="119641"/>
    <lineage>
        <taxon>Bacteria</taxon>
        <taxon>Bacillati</taxon>
        <taxon>Bacillota</taxon>
        <taxon>Clostridia</taxon>
        <taxon>Eubacteriales</taxon>
        <taxon>Clostridiaceae</taxon>
        <taxon>Clostridium</taxon>
    </lineage>
</organism>
<name>A0A1I1LRE2_9CLOT</name>
<dbReference type="AlphaFoldDB" id="A0A1I1LRE2"/>
<dbReference type="STRING" id="119641.SAMN05421842_1091"/>
<dbReference type="PANTHER" id="PTHR34611:SF2">
    <property type="entry name" value="INACTIVE RECOMBINATION-PROMOTING NUCLEASE-LIKE PROTEIN RPNE-RELATED"/>
    <property type="match status" value="1"/>
</dbReference>
<dbReference type="InterPro" id="IPR051699">
    <property type="entry name" value="Rpn/YhgA-like_nuclease"/>
</dbReference>
<keyword evidence="2" id="KW-1185">Reference proteome</keyword>
<evidence type="ECO:0000313" key="2">
    <source>
        <dbReference type="Proteomes" id="UP000199263"/>
    </source>
</evidence>
<dbReference type="RefSeq" id="WP_090090458.1">
    <property type="nucleotide sequence ID" value="NZ_FOMG01000009.1"/>
</dbReference>
<dbReference type="PANTHER" id="PTHR34611">
    <property type="match status" value="1"/>
</dbReference>
<protein>
    <recommendedName>
        <fullName evidence="3">Transposase (putative) YhgA-like domain-containing protein</fullName>
    </recommendedName>
</protein>
<dbReference type="GO" id="GO:1990238">
    <property type="term" value="F:double-stranded DNA endonuclease activity"/>
    <property type="evidence" value="ECO:0007669"/>
    <property type="project" value="TreeGrafter"/>
</dbReference>
<dbReference type="Proteomes" id="UP000199263">
    <property type="component" value="Unassembled WGS sequence"/>
</dbReference>
<reference evidence="1 2" key="1">
    <citation type="submission" date="2016-10" db="EMBL/GenBank/DDBJ databases">
        <authorList>
            <person name="de Groot N.N."/>
        </authorList>
    </citation>
    <scope>NUCLEOTIDE SEQUENCE [LARGE SCALE GENOMIC DNA]</scope>
    <source>
        <strain evidence="1 2">DSM 12992</strain>
    </source>
</reference>
<evidence type="ECO:0000313" key="1">
    <source>
        <dbReference type="EMBL" id="SFC75694.1"/>
    </source>
</evidence>
<gene>
    <name evidence="1" type="ORF">SAMN05421842_1091</name>
</gene>
<sequence length="282" mass="32062">MKPINYEDMIMKRAMDIFAEEGLKFFGIDKKVKDTGSTEIVVLEIKNMFMDYTFLMEDDSYIHFEFQTTNKGVADLRRFRTYEALLNLQTGKDVVTYVVYSGDIKNPLSGYESGINSYRVNAISMANKDGDKIFNDIIEKMKLGEELSNQDIIALTFSPIMGGKLSKGDKILNAIRVVKGIDKEYRYDVESILYAFASKFLSGKDLERVREEIKMTELGRSLIEEGLEKGLEKGRVEGENKKTIEIVRNAIKKGMDNNLISDLTGLSNREIEAIRGAIKYSN</sequence>
<evidence type="ECO:0008006" key="3">
    <source>
        <dbReference type="Google" id="ProtNLM"/>
    </source>
</evidence>